<comment type="caution">
    <text evidence="2">The sequence shown here is derived from an EMBL/GenBank/DDBJ whole genome shotgun (WGS) entry which is preliminary data.</text>
</comment>
<dbReference type="SUPFAM" id="SSF51556">
    <property type="entry name" value="Metallo-dependent hydrolases"/>
    <property type="match status" value="1"/>
</dbReference>
<organism evidence="2">
    <name type="scientific">Ignisphaera aggregans</name>
    <dbReference type="NCBI Taxonomy" id="334771"/>
    <lineage>
        <taxon>Archaea</taxon>
        <taxon>Thermoproteota</taxon>
        <taxon>Thermoprotei</taxon>
        <taxon>Desulfurococcales</taxon>
        <taxon>Desulfurococcaceae</taxon>
        <taxon>Ignisphaera</taxon>
    </lineage>
</organism>
<dbReference type="GO" id="GO:0016810">
    <property type="term" value="F:hydrolase activity, acting on carbon-nitrogen (but not peptide) bonds"/>
    <property type="evidence" value="ECO:0007669"/>
    <property type="project" value="InterPro"/>
</dbReference>
<dbReference type="SUPFAM" id="SSF51338">
    <property type="entry name" value="Composite domain of metallo-dependent hydrolases"/>
    <property type="match status" value="1"/>
</dbReference>
<dbReference type="PANTHER" id="PTHR22642">
    <property type="entry name" value="IMIDAZOLONEPROPIONASE"/>
    <property type="match status" value="1"/>
</dbReference>
<keyword evidence="2" id="KW-0378">Hydrolase</keyword>
<dbReference type="PANTHER" id="PTHR22642:SF2">
    <property type="entry name" value="PROTEIN LONG AFTER FAR-RED 3"/>
    <property type="match status" value="1"/>
</dbReference>
<reference evidence="2" key="1">
    <citation type="journal article" date="2020" name="mSystems">
        <title>Genome- and Community-Level Interaction Insights into Carbon Utilization and Element Cycling Functions of Hydrothermarchaeota in Hydrothermal Sediment.</title>
        <authorList>
            <person name="Zhou Z."/>
            <person name="Liu Y."/>
            <person name="Xu W."/>
            <person name="Pan J."/>
            <person name="Luo Z.H."/>
            <person name="Li M."/>
        </authorList>
    </citation>
    <scope>NUCLEOTIDE SEQUENCE [LARGE SCALE GENOMIC DNA]</scope>
    <source>
        <strain evidence="2">SpSt-657</strain>
    </source>
</reference>
<accession>A0A7J3JP63</accession>
<dbReference type="InterPro" id="IPR013108">
    <property type="entry name" value="Amidohydro_3"/>
</dbReference>
<dbReference type="InterPro" id="IPR033932">
    <property type="entry name" value="YtcJ-like"/>
</dbReference>
<feature type="domain" description="Amidohydrolase 3" evidence="1">
    <location>
        <begin position="54"/>
        <end position="507"/>
    </location>
</feature>
<sequence length="508" mass="57536">MGIKVFMGKIYTQFKPIKIVECLIVSSGRVVYAGSDKLCEYVCKNTVCEYIDINGVALPGFVDAHIHMDALGINLNSIDLRNTRSIDEVKRLLRTYRNTIGHWIIGRGWDQEKFIEKRVITRWDIDNAINELPVLLIRICGHLGVINSRAIELLKLSKIFECSSKIDIANGIIKEEVLEYIWREIDIDVDSYRKILDDAQNHIVRHGVTSIGYLSVPISVVPVLISMDLENRLYIRIHLYFDAIHSDIFKILGLRRGYGDDYLRFMGIKIFIDGSLGARTALLSLPYSDDLNNFGIERISSDTLVHILSRAKDNGIDVALHAIGDRALDVAIYSIRSALSHNYTRIEHASIVRDDQLSKLKGFRIAIQPHFIISDFWMVDRVGIERARYVYRIKSLLDSDIVLGFSTDAPVEDVNPWKTIYAAVTRGIFEDIELAKYTYSEAIDVVEALHLYTKGSGQLLLRNDIGCLEPGCLADINIVDRDPIGLDLHELKNIRSLKVFVGGKAVFL</sequence>
<evidence type="ECO:0000313" key="2">
    <source>
        <dbReference type="EMBL" id="HGQ17399.1"/>
    </source>
</evidence>
<dbReference type="Gene3D" id="2.30.40.10">
    <property type="entry name" value="Urease, subunit C, domain 1"/>
    <property type="match status" value="1"/>
</dbReference>
<dbReference type="Gene3D" id="3.10.310.70">
    <property type="match status" value="1"/>
</dbReference>
<dbReference type="AlphaFoldDB" id="A0A7J3JP63"/>
<dbReference type="InterPro" id="IPR032466">
    <property type="entry name" value="Metal_Hydrolase"/>
</dbReference>
<evidence type="ECO:0000259" key="1">
    <source>
        <dbReference type="Pfam" id="PF07969"/>
    </source>
</evidence>
<gene>
    <name evidence="2" type="ORF">ENU30_00250</name>
</gene>
<dbReference type="InterPro" id="IPR011059">
    <property type="entry name" value="Metal-dep_hydrolase_composite"/>
</dbReference>
<proteinExistence type="predicted"/>
<dbReference type="Gene3D" id="3.20.20.140">
    <property type="entry name" value="Metal-dependent hydrolases"/>
    <property type="match status" value="1"/>
</dbReference>
<protein>
    <submittedName>
        <fullName evidence="2">Amidohydrolase</fullName>
    </submittedName>
</protein>
<dbReference type="EMBL" id="DTBZ01000008">
    <property type="protein sequence ID" value="HGQ17399.1"/>
    <property type="molecule type" value="Genomic_DNA"/>
</dbReference>
<dbReference type="CDD" id="cd01300">
    <property type="entry name" value="YtcJ_like"/>
    <property type="match status" value="1"/>
</dbReference>
<name>A0A7J3JP63_9CREN</name>
<dbReference type="Pfam" id="PF07969">
    <property type="entry name" value="Amidohydro_3"/>
    <property type="match status" value="1"/>
</dbReference>